<feature type="domain" description="HAMP" evidence="7">
    <location>
        <begin position="196"/>
        <end position="249"/>
    </location>
</feature>
<dbReference type="GO" id="GO:0004888">
    <property type="term" value="F:transmembrane signaling receptor activity"/>
    <property type="evidence" value="ECO:0007669"/>
    <property type="project" value="InterPro"/>
</dbReference>
<dbReference type="AlphaFoldDB" id="A0A1G8HGH3"/>
<dbReference type="InterPro" id="IPR004089">
    <property type="entry name" value="MCPsignal_dom"/>
</dbReference>
<dbReference type="FunFam" id="1.10.287.950:FF:000001">
    <property type="entry name" value="Methyl-accepting chemotaxis sensory transducer"/>
    <property type="match status" value="1"/>
</dbReference>
<accession>A0A1G8HGH3</accession>
<comment type="similarity">
    <text evidence="3">Belongs to the methyl-accepting chemotaxis (MCP) protein family.</text>
</comment>
<protein>
    <submittedName>
        <fullName evidence="8">Methyl-accepting chemotaxis protein-1, serine sensor receptor</fullName>
    </submittedName>
</protein>
<dbReference type="Pfam" id="PF00672">
    <property type="entry name" value="HAMP"/>
    <property type="match status" value="1"/>
</dbReference>
<feature type="domain" description="Methyl-accepting transducer" evidence="6">
    <location>
        <begin position="254"/>
        <end position="483"/>
    </location>
</feature>
<keyword evidence="8" id="KW-0675">Receptor</keyword>
<dbReference type="EMBL" id="FNCJ01000016">
    <property type="protein sequence ID" value="SDI05753.1"/>
    <property type="molecule type" value="Genomic_DNA"/>
</dbReference>
<dbReference type="PANTHER" id="PTHR43531:SF14">
    <property type="entry name" value="METHYL-ACCEPTING CHEMOTAXIS PROTEIN I-RELATED"/>
    <property type="match status" value="1"/>
</dbReference>
<dbReference type="PROSITE" id="PS50885">
    <property type="entry name" value="HAMP"/>
    <property type="match status" value="1"/>
</dbReference>
<evidence type="ECO:0000256" key="2">
    <source>
        <dbReference type="ARBA" id="ARBA00022481"/>
    </source>
</evidence>
<sequence length="523" mass="55252">MKIKLKLQILIAVTLLVIGGSIAVTITALNSIRAAESASHTAEKEIRGLTEIKASALSTIELDPTSSDTVKVFSDAEKNIGQWSAIVSPLFTTPDAMQKIRAIESGWNAYDQKSQQTIKLAAHDAKAANDQVTVLYHSDFQPFQALLEQFVSETDQQARLAGDEAQHVSDSAVRTVVVVMTLALVLVVAWILALSRSIQRALGHIQNTLQEVSQSLDLGKRVPVHNMDEIGLAATAFNHLMDRVADVMTSVRESTESVSVASKQIAAGNIDLSSRTEEQAASLEQTAASMEELTGTVRQNAENARQASGLAANASEIAGRGNRVVSEAVSTMGGIRESSSKIAEIIGMIEGIAFQTNILALNAAVEAARAGEEGRGFAVVAGEVRALAQRTSAAAKDVKSLIDTSVSRIGVGTALVDQAGATMEEIISAVSRVTDIMGEIAAASDEQSKGIEQVGQAMTQMDEVTQQNAALVEQAAAAAQSLDDQAGKLKAAVGTFRLQDSRRANATQSLPLSRRRGLGWSLA</sequence>
<comment type="subcellular location">
    <subcellularLocation>
        <location evidence="1">Membrane</location>
    </subcellularLocation>
</comment>
<dbReference type="InterPro" id="IPR003660">
    <property type="entry name" value="HAMP_dom"/>
</dbReference>
<dbReference type="InterPro" id="IPR051310">
    <property type="entry name" value="MCP_chemotaxis"/>
</dbReference>
<reference evidence="8 9" key="1">
    <citation type="submission" date="2016-10" db="EMBL/GenBank/DDBJ databases">
        <authorList>
            <person name="de Groot N.N."/>
        </authorList>
    </citation>
    <scope>NUCLEOTIDE SEQUENCE [LARGE SCALE GENOMIC DNA]</scope>
    <source>
        <strain evidence="8 9">LMG 2247</strain>
    </source>
</reference>
<keyword evidence="4" id="KW-0807">Transducer</keyword>
<evidence type="ECO:0000256" key="5">
    <source>
        <dbReference type="SAM" id="Phobius"/>
    </source>
</evidence>
<dbReference type="PANTHER" id="PTHR43531">
    <property type="entry name" value="PROTEIN ICFG"/>
    <property type="match status" value="1"/>
</dbReference>
<evidence type="ECO:0000256" key="4">
    <source>
        <dbReference type="PROSITE-ProRule" id="PRU00284"/>
    </source>
</evidence>
<organism evidence="8 9">
    <name type="scientific">Paraburkholderia phenazinium</name>
    <dbReference type="NCBI Taxonomy" id="60549"/>
    <lineage>
        <taxon>Bacteria</taxon>
        <taxon>Pseudomonadati</taxon>
        <taxon>Pseudomonadota</taxon>
        <taxon>Betaproteobacteria</taxon>
        <taxon>Burkholderiales</taxon>
        <taxon>Burkholderiaceae</taxon>
        <taxon>Paraburkholderia</taxon>
    </lineage>
</organism>
<dbReference type="GO" id="GO:0007165">
    <property type="term" value="P:signal transduction"/>
    <property type="evidence" value="ECO:0007669"/>
    <property type="project" value="UniProtKB-KW"/>
</dbReference>
<evidence type="ECO:0000256" key="3">
    <source>
        <dbReference type="ARBA" id="ARBA00029447"/>
    </source>
</evidence>
<gene>
    <name evidence="8" type="ORF">SAMN05216466_116141</name>
</gene>
<dbReference type="PRINTS" id="PR00260">
    <property type="entry name" value="CHEMTRNSDUCR"/>
</dbReference>
<dbReference type="PROSITE" id="PS50111">
    <property type="entry name" value="CHEMOTAXIS_TRANSDUC_2"/>
    <property type="match status" value="1"/>
</dbReference>
<dbReference type="SUPFAM" id="SSF58104">
    <property type="entry name" value="Methyl-accepting chemotaxis protein (MCP) signaling domain"/>
    <property type="match status" value="1"/>
</dbReference>
<keyword evidence="5" id="KW-1133">Transmembrane helix</keyword>
<evidence type="ECO:0000256" key="1">
    <source>
        <dbReference type="ARBA" id="ARBA00004370"/>
    </source>
</evidence>
<dbReference type="GO" id="GO:0005886">
    <property type="term" value="C:plasma membrane"/>
    <property type="evidence" value="ECO:0007669"/>
    <property type="project" value="TreeGrafter"/>
</dbReference>
<dbReference type="CDD" id="cd11386">
    <property type="entry name" value="MCP_signal"/>
    <property type="match status" value="1"/>
</dbReference>
<keyword evidence="5" id="KW-0472">Membrane</keyword>
<dbReference type="CDD" id="cd06225">
    <property type="entry name" value="HAMP"/>
    <property type="match status" value="1"/>
</dbReference>
<dbReference type="Gene3D" id="1.10.287.950">
    <property type="entry name" value="Methyl-accepting chemotaxis protein"/>
    <property type="match status" value="1"/>
</dbReference>
<dbReference type="RefSeq" id="WP_090690035.1">
    <property type="nucleotide sequence ID" value="NZ_FNCJ01000016.1"/>
</dbReference>
<evidence type="ECO:0000313" key="9">
    <source>
        <dbReference type="Proteomes" id="UP000199706"/>
    </source>
</evidence>
<feature type="transmembrane region" description="Helical" evidence="5">
    <location>
        <begin position="176"/>
        <end position="194"/>
    </location>
</feature>
<dbReference type="Pfam" id="PF00015">
    <property type="entry name" value="MCPsignal"/>
    <property type="match status" value="1"/>
</dbReference>
<name>A0A1G8HGH3_9BURK</name>
<keyword evidence="5" id="KW-0812">Transmembrane</keyword>
<proteinExistence type="inferred from homology"/>
<keyword evidence="2" id="KW-0488">Methylation</keyword>
<dbReference type="SMART" id="SM00283">
    <property type="entry name" value="MA"/>
    <property type="match status" value="1"/>
</dbReference>
<dbReference type="Proteomes" id="UP000199706">
    <property type="component" value="Unassembled WGS sequence"/>
</dbReference>
<dbReference type="SMART" id="SM00304">
    <property type="entry name" value="HAMP"/>
    <property type="match status" value="1"/>
</dbReference>
<evidence type="ECO:0000313" key="8">
    <source>
        <dbReference type="EMBL" id="SDI05753.1"/>
    </source>
</evidence>
<evidence type="ECO:0000259" key="7">
    <source>
        <dbReference type="PROSITE" id="PS50885"/>
    </source>
</evidence>
<dbReference type="InterPro" id="IPR004090">
    <property type="entry name" value="Chemotax_Me-accpt_rcpt"/>
</dbReference>
<evidence type="ECO:0000259" key="6">
    <source>
        <dbReference type="PROSITE" id="PS50111"/>
    </source>
</evidence>
<dbReference type="GO" id="GO:0006935">
    <property type="term" value="P:chemotaxis"/>
    <property type="evidence" value="ECO:0007669"/>
    <property type="project" value="InterPro"/>
</dbReference>